<keyword evidence="2" id="KW-1185">Reference proteome</keyword>
<sequence length="926" mass="102513">MHFVLLFVFLKAVRGEEACDLDGGPQKQRSLLQNFAVKSAVSQENDLQPGPRLRLKVLGYNPDERPEEVQSKDTSLCEEDIFARPELCPAKCPYAAEMKKEFCHFRCVERNQCGLLGTVENATIPDDRLMVCRHCNVEGCLHCAHAKPGQVGEKLEHCRQCMPGYSLTEEGECQMKGLGFFIAMAVISVVAVILVIVWYVLISMKPCVNPEGVAEGYESRERTRLTEVSGEAYPLTTNLLSTNVAGVGTMALFRYQFALLIWAITLLLVWFGFVIFVSSDLLILGNRLAESPQMLCAIVEWGHHRQMELIWTKVSWLCFAYIFSFGGAIFYAVQQTKLFARADVEHATMASFAAKLEGLPSLGGHEPVEEKLKGAVKAATGVQPVAVSVAWDYAPSRKMVEAILEQEMEAETSAHAPHAEHETPSASGILGQAEAWATGKVLDAWHVHLEHHHVSDEEVKSLLTSMSTSSCAFVVFPSQEAQAKAIAAVKTSGVAVDQKACKLTPCRYAPEGLFWHNMGVTPEQRTRRIMLALLALAVSCTIWTFILYIPYALYMSSFSYANGDEPGEFSEGLFICLVVGSQIGLFVVSSMGAKHAAFHSEDETQKAYTMYYNAALILNLILDLALQTYLSYLQMVGVGAHTSDGRLLGSLESFQEIFESYPVQKSMGKLLFVYCWPCTFFVPFLAEPFAVQWLPQHLGQKLVGADKRIKGENAEKALELGEMEQGRYADCIFNVILVVCIPFISPAYLALTFAALIFSHLYLYLYDTVKVLRYVRKFNFSGPEVHWLGMQLFALPVAILAACLLFKANQMSGDGTLGSGFLKGYSLGLACVGVALLHFVVHLCVLEYMVKPMADQQEEQSSATYAEAAKSCPATYLSTNPIHCLRSKYILKHNPPQAFYAPGKESLAKTNPEIGAYFEFQEKGLK</sequence>
<proteinExistence type="predicted"/>
<dbReference type="EMBL" id="CAXAMN010011614">
    <property type="protein sequence ID" value="CAK9035734.1"/>
    <property type="molecule type" value="Genomic_DNA"/>
</dbReference>
<comment type="caution">
    <text evidence="1">The sequence shown here is derived from an EMBL/GenBank/DDBJ whole genome shotgun (WGS) entry which is preliminary data.</text>
</comment>
<dbReference type="Proteomes" id="UP001642484">
    <property type="component" value="Unassembled WGS sequence"/>
</dbReference>
<reference evidence="1 2" key="1">
    <citation type="submission" date="2024-02" db="EMBL/GenBank/DDBJ databases">
        <authorList>
            <person name="Chen Y."/>
            <person name="Shah S."/>
            <person name="Dougan E. K."/>
            <person name="Thang M."/>
            <person name="Chan C."/>
        </authorList>
    </citation>
    <scope>NUCLEOTIDE SEQUENCE [LARGE SCALE GENOMIC DNA]</scope>
</reference>
<organism evidence="1 2">
    <name type="scientific">Durusdinium trenchii</name>
    <dbReference type="NCBI Taxonomy" id="1381693"/>
    <lineage>
        <taxon>Eukaryota</taxon>
        <taxon>Sar</taxon>
        <taxon>Alveolata</taxon>
        <taxon>Dinophyceae</taxon>
        <taxon>Suessiales</taxon>
        <taxon>Symbiodiniaceae</taxon>
        <taxon>Durusdinium</taxon>
    </lineage>
</organism>
<protein>
    <submittedName>
        <fullName evidence="1">Uncharacterized protein</fullName>
    </submittedName>
</protein>
<name>A0ABP0LAY2_9DINO</name>
<accession>A0ABP0LAY2</accession>
<evidence type="ECO:0000313" key="2">
    <source>
        <dbReference type="Proteomes" id="UP001642484"/>
    </source>
</evidence>
<gene>
    <name evidence="1" type="ORF">CCMP2556_LOCUS20022</name>
</gene>
<evidence type="ECO:0000313" key="1">
    <source>
        <dbReference type="EMBL" id="CAK9035734.1"/>
    </source>
</evidence>